<accession>A0ACB9E180</accession>
<reference evidence="1 2" key="2">
    <citation type="journal article" date="2022" name="Mol. Ecol. Resour.">
        <title>The genomes of chicory, endive, great burdock and yacon provide insights into Asteraceae paleo-polyploidization history and plant inulin production.</title>
        <authorList>
            <person name="Fan W."/>
            <person name="Wang S."/>
            <person name="Wang H."/>
            <person name="Wang A."/>
            <person name="Jiang F."/>
            <person name="Liu H."/>
            <person name="Zhao H."/>
            <person name="Xu D."/>
            <person name="Zhang Y."/>
        </authorList>
    </citation>
    <scope>NUCLEOTIDE SEQUENCE [LARGE SCALE GENOMIC DNA]</scope>
    <source>
        <strain evidence="2">cv. Punajuju</strain>
        <tissue evidence="1">Leaves</tissue>
    </source>
</reference>
<keyword evidence="2" id="KW-1185">Reference proteome</keyword>
<name>A0ACB9E180_CICIN</name>
<evidence type="ECO:0000313" key="2">
    <source>
        <dbReference type="Proteomes" id="UP001055811"/>
    </source>
</evidence>
<protein>
    <submittedName>
        <fullName evidence="1">Uncharacterized protein</fullName>
    </submittedName>
</protein>
<organism evidence="1 2">
    <name type="scientific">Cichorium intybus</name>
    <name type="common">Chicory</name>
    <dbReference type="NCBI Taxonomy" id="13427"/>
    <lineage>
        <taxon>Eukaryota</taxon>
        <taxon>Viridiplantae</taxon>
        <taxon>Streptophyta</taxon>
        <taxon>Embryophyta</taxon>
        <taxon>Tracheophyta</taxon>
        <taxon>Spermatophyta</taxon>
        <taxon>Magnoliopsida</taxon>
        <taxon>eudicotyledons</taxon>
        <taxon>Gunneridae</taxon>
        <taxon>Pentapetalae</taxon>
        <taxon>asterids</taxon>
        <taxon>campanulids</taxon>
        <taxon>Asterales</taxon>
        <taxon>Asteraceae</taxon>
        <taxon>Cichorioideae</taxon>
        <taxon>Cichorieae</taxon>
        <taxon>Cichoriinae</taxon>
        <taxon>Cichorium</taxon>
    </lineage>
</organism>
<reference evidence="2" key="1">
    <citation type="journal article" date="2022" name="Mol. Ecol. Resour.">
        <title>The genomes of chicory, endive, great burdock and yacon provide insights into Asteraceae palaeo-polyploidization history and plant inulin production.</title>
        <authorList>
            <person name="Fan W."/>
            <person name="Wang S."/>
            <person name="Wang H."/>
            <person name="Wang A."/>
            <person name="Jiang F."/>
            <person name="Liu H."/>
            <person name="Zhao H."/>
            <person name="Xu D."/>
            <person name="Zhang Y."/>
        </authorList>
    </citation>
    <scope>NUCLEOTIDE SEQUENCE [LARGE SCALE GENOMIC DNA]</scope>
    <source>
        <strain evidence="2">cv. Punajuju</strain>
    </source>
</reference>
<dbReference type="Proteomes" id="UP001055811">
    <property type="component" value="Linkage Group LG04"/>
</dbReference>
<proteinExistence type="predicted"/>
<dbReference type="EMBL" id="CM042012">
    <property type="protein sequence ID" value="KAI3752440.1"/>
    <property type="molecule type" value="Genomic_DNA"/>
</dbReference>
<comment type="caution">
    <text evidence="1">The sequence shown here is derived from an EMBL/GenBank/DDBJ whole genome shotgun (WGS) entry which is preliminary data.</text>
</comment>
<gene>
    <name evidence="1" type="ORF">L2E82_24472</name>
</gene>
<sequence length="88" mass="9181">MHISYENSLRPSDSFSLSGPIVAMGANDGTGAGCGMVLRPHHGLDKGDDEAVVQSNFHGVGSARGPTAGGWGRRKVMPFNIPDDGFVL</sequence>
<evidence type="ECO:0000313" key="1">
    <source>
        <dbReference type="EMBL" id="KAI3752440.1"/>
    </source>
</evidence>